<evidence type="ECO:0000313" key="1">
    <source>
        <dbReference type="EMBL" id="CAG5102669.1"/>
    </source>
</evidence>
<name>A0ABN7SK94_OIKDI</name>
<protein>
    <submittedName>
        <fullName evidence="1">Oidioi.mRNA.OKI2018_I69.chr1.g413.t1.cds</fullName>
    </submittedName>
</protein>
<organism evidence="1 2">
    <name type="scientific">Oikopleura dioica</name>
    <name type="common">Tunicate</name>
    <dbReference type="NCBI Taxonomy" id="34765"/>
    <lineage>
        <taxon>Eukaryota</taxon>
        <taxon>Metazoa</taxon>
        <taxon>Chordata</taxon>
        <taxon>Tunicata</taxon>
        <taxon>Appendicularia</taxon>
        <taxon>Copelata</taxon>
        <taxon>Oikopleuridae</taxon>
        <taxon>Oikopleura</taxon>
    </lineage>
</organism>
<reference evidence="1 2" key="1">
    <citation type="submission" date="2021-04" db="EMBL/GenBank/DDBJ databases">
        <authorList>
            <person name="Bliznina A."/>
        </authorList>
    </citation>
    <scope>NUCLEOTIDE SEQUENCE [LARGE SCALE GENOMIC DNA]</scope>
</reference>
<gene>
    <name evidence="1" type="ORF">OKIOD_LOCUS9178</name>
</gene>
<accession>A0ABN7SK94</accession>
<dbReference type="Proteomes" id="UP001158576">
    <property type="component" value="Chromosome 1"/>
</dbReference>
<keyword evidence="2" id="KW-1185">Reference proteome</keyword>
<dbReference type="EMBL" id="OU015566">
    <property type="protein sequence ID" value="CAG5102669.1"/>
    <property type="molecule type" value="Genomic_DNA"/>
</dbReference>
<evidence type="ECO:0000313" key="2">
    <source>
        <dbReference type="Proteomes" id="UP001158576"/>
    </source>
</evidence>
<proteinExistence type="predicted"/>
<sequence>MLVFIIFNRVFAETKFSIGQEEIRIFENCPNPLELTRYIQISGGQNGLGSNLDLSKEEKSVEICCKPCCECYEAIDCDDVQEVEFSDEKKAEIVDFLKRALTWSFVEEIAIHDSCREFFVLESEIFFYLPKLKEIFLLSRNGRNSLAKFDDSSKKFICAPKAHVLSNQILGAIISENRDFRATEMVIDLHEENLALGQSSSIIEDLQNCAKRLLHVILYKKTTE</sequence>